<gene>
    <name evidence="7" type="primary">LOC108677171</name>
</gene>
<evidence type="ECO:0000313" key="6">
    <source>
        <dbReference type="Proteomes" id="UP000694843"/>
    </source>
</evidence>
<evidence type="ECO:0000256" key="1">
    <source>
        <dbReference type="ARBA" id="ARBA00022723"/>
    </source>
</evidence>
<dbReference type="SUPFAM" id="SSF57933">
    <property type="entry name" value="TAZ domain"/>
    <property type="match status" value="1"/>
</dbReference>
<dbReference type="InterPro" id="IPR000197">
    <property type="entry name" value="Znf_TAZ"/>
</dbReference>
<dbReference type="RefSeq" id="XP_018020828.1">
    <property type="nucleotide sequence ID" value="XM_018165339.1"/>
</dbReference>
<accession>A0A8B7P446</accession>
<keyword evidence="2 4" id="KW-0863">Zinc-finger</keyword>
<proteinExistence type="predicted"/>
<feature type="non-terminal residue" evidence="7">
    <location>
        <position position="1"/>
    </location>
</feature>
<dbReference type="AlphaFoldDB" id="A0A8B7P446"/>
<dbReference type="KEGG" id="hazt:108677171"/>
<dbReference type="SMART" id="SM00551">
    <property type="entry name" value="ZnF_TAZ"/>
    <property type="match status" value="1"/>
</dbReference>
<dbReference type="GO" id="GO:0008270">
    <property type="term" value="F:zinc ion binding"/>
    <property type="evidence" value="ECO:0007669"/>
    <property type="project" value="UniProtKB-KW"/>
</dbReference>
<evidence type="ECO:0000256" key="2">
    <source>
        <dbReference type="ARBA" id="ARBA00022771"/>
    </source>
</evidence>
<feature type="domain" description="TAZ-type" evidence="5">
    <location>
        <begin position="43"/>
        <end position="120"/>
    </location>
</feature>
<feature type="zinc finger region" description="TAZ-type" evidence="4">
    <location>
        <begin position="43"/>
        <end position="120"/>
    </location>
</feature>
<dbReference type="Proteomes" id="UP000694843">
    <property type="component" value="Unplaced"/>
</dbReference>
<evidence type="ECO:0000259" key="5">
    <source>
        <dbReference type="PROSITE" id="PS50134"/>
    </source>
</evidence>
<dbReference type="GeneID" id="108677171"/>
<reference evidence="7" key="1">
    <citation type="submission" date="2025-08" db="UniProtKB">
        <authorList>
            <consortium name="RefSeq"/>
        </authorList>
    </citation>
    <scope>IDENTIFICATION</scope>
    <source>
        <tissue evidence="7">Whole organism</tissue>
    </source>
</reference>
<sequence length="120" mass="12591">VSLEQASINSPGAACNQGMVAGPLGLHWSCTTNTSGGMAGTSGASQTCYFCPQTDDKMGVLLHAQQCQMDENCGVQNCQSTKSLLDHLSTCRGEKTCIVARCVGAKKILSQYNSGGWQRA</sequence>
<keyword evidence="1 4" id="KW-0479">Metal-binding</keyword>
<keyword evidence="3 4" id="KW-0862">Zinc</keyword>
<organism evidence="6 7">
    <name type="scientific">Hyalella azteca</name>
    <name type="common">Amphipod</name>
    <dbReference type="NCBI Taxonomy" id="294128"/>
    <lineage>
        <taxon>Eukaryota</taxon>
        <taxon>Metazoa</taxon>
        <taxon>Ecdysozoa</taxon>
        <taxon>Arthropoda</taxon>
        <taxon>Crustacea</taxon>
        <taxon>Multicrustacea</taxon>
        <taxon>Malacostraca</taxon>
        <taxon>Eumalacostraca</taxon>
        <taxon>Peracarida</taxon>
        <taxon>Amphipoda</taxon>
        <taxon>Senticaudata</taxon>
        <taxon>Talitrida</taxon>
        <taxon>Talitroidea</taxon>
        <taxon>Hyalellidae</taxon>
        <taxon>Hyalella</taxon>
    </lineage>
</organism>
<protein>
    <submittedName>
        <fullName evidence="7">Uncharacterized protein LOC108677171</fullName>
    </submittedName>
</protein>
<dbReference type="Pfam" id="PF02135">
    <property type="entry name" value="zf-TAZ"/>
    <property type="match status" value="1"/>
</dbReference>
<name>A0A8B7P446_HYAAZ</name>
<keyword evidence="6" id="KW-1185">Reference proteome</keyword>
<dbReference type="InterPro" id="IPR035898">
    <property type="entry name" value="TAZ_dom_sf"/>
</dbReference>
<evidence type="ECO:0000313" key="7">
    <source>
        <dbReference type="RefSeq" id="XP_018020828.1"/>
    </source>
</evidence>
<evidence type="ECO:0000256" key="3">
    <source>
        <dbReference type="ARBA" id="ARBA00022833"/>
    </source>
</evidence>
<dbReference type="Gene3D" id="1.20.1020.10">
    <property type="entry name" value="TAZ domain"/>
    <property type="match status" value="1"/>
</dbReference>
<dbReference type="OrthoDB" id="899at2759"/>
<dbReference type="PROSITE" id="PS50134">
    <property type="entry name" value="ZF_TAZ"/>
    <property type="match status" value="1"/>
</dbReference>
<evidence type="ECO:0000256" key="4">
    <source>
        <dbReference type="PROSITE-ProRule" id="PRU00203"/>
    </source>
</evidence>